<proteinExistence type="predicted"/>
<keyword evidence="3" id="KW-1185">Reference proteome</keyword>
<dbReference type="Gene3D" id="3.60.21.10">
    <property type="match status" value="1"/>
</dbReference>
<dbReference type="Pfam" id="PF00149">
    <property type="entry name" value="Metallophos"/>
    <property type="match status" value="1"/>
</dbReference>
<organism evidence="2 3">
    <name type="scientific">Arenibacter antarcticus</name>
    <dbReference type="NCBI Taxonomy" id="2040469"/>
    <lineage>
        <taxon>Bacteria</taxon>
        <taxon>Pseudomonadati</taxon>
        <taxon>Bacteroidota</taxon>
        <taxon>Flavobacteriia</taxon>
        <taxon>Flavobacteriales</taxon>
        <taxon>Flavobacteriaceae</taxon>
        <taxon>Arenibacter</taxon>
    </lineage>
</organism>
<dbReference type="InterPro" id="IPR029052">
    <property type="entry name" value="Metallo-depent_PP-like"/>
</dbReference>
<dbReference type="RefSeq" id="WP_251807991.1">
    <property type="nucleotide sequence ID" value="NZ_CP166679.1"/>
</dbReference>
<evidence type="ECO:0000313" key="3">
    <source>
        <dbReference type="Proteomes" id="UP001597532"/>
    </source>
</evidence>
<dbReference type="EMBL" id="JBHUOK010000021">
    <property type="protein sequence ID" value="MFD2789274.1"/>
    <property type="molecule type" value="Genomic_DNA"/>
</dbReference>
<protein>
    <submittedName>
        <fullName evidence="2">Metallophosphoesterase</fullName>
    </submittedName>
</protein>
<dbReference type="PANTHER" id="PTHR43143">
    <property type="entry name" value="METALLOPHOSPHOESTERASE, CALCINEURIN SUPERFAMILY"/>
    <property type="match status" value="1"/>
</dbReference>
<feature type="domain" description="Calcineurin-like phosphoesterase" evidence="1">
    <location>
        <begin position="81"/>
        <end position="285"/>
    </location>
</feature>
<dbReference type="InterPro" id="IPR051918">
    <property type="entry name" value="STPP_CPPED1"/>
</dbReference>
<evidence type="ECO:0000313" key="2">
    <source>
        <dbReference type="EMBL" id="MFD2789274.1"/>
    </source>
</evidence>
<gene>
    <name evidence="2" type="ORF">ACFS1K_05855</name>
</gene>
<evidence type="ECO:0000259" key="1">
    <source>
        <dbReference type="Pfam" id="PF00149"/>
    </source>
</evidence>
<dbReference type="PANTHER" id="PTHR43143:SF5">
    <property type="entry name" value="SECRETED PROTEIN"/>
    <property type="match status" value="1"/>
</dbReference>
<reference evidence="3" key="1">
    <citation type="journal article" date="2019" name="Int. J. Syst. Evol. Microbiol.">
        <title>The Global Catalogue of Microorganisms (GCM) 10K type strain sequencing project: providing services to taxonomists for standard genome sequencing and annotation.</title>
        <authorList>
            <consortium name="The Broad Institute Genomics Platform"/>
            <consortium name="The Broad Institute Genome Sequencing Center for Infectious Disease"/>
            <person name="Wu L."/>
            <person name="Ma J."/>
        </authorList>
    </citation>
    <scope>NUCLEOTIDE SEQUENCE [LARGE SCALE GENOMIC DNA]</scope>
    <source>
        <strain evidence="3">KCTC 52924</strain>
    </source>
</reference>
<name>A0ABW5VDS6_9FLAO</name>
<dbReference type="SUPFAM" id="SSF56300">
    <property type="entry name" value="Metallo-dependent phosphatases"/>
    <property type="match status" value="1"/>
</dbReference>
<dbReference type="InterPro" id="IPR004843">
    <property type="entry name" value="Calcineurin-like_PHP"/>
</dbReference>
<comment type="caution">
    <text evidence="2">The sequence shown here is derived from an EMBL/GenBank/DDBJ whole genome shotgun (WGS) entry which is preliminary data.</text>
</comment>
<accession>A0ABW5VDS6</accession>
<dbReference type="Proteomes" id="UP001597532">
    <property type="component" value="Unassembled WGS sequence"/>
</dbReference>
<sequence>MRILCIDFKKAIVLFKRNFQNWNFPTLALICCLSGLSVSAQDNYEPPHLSSPDSWSIILLPDPQTYVKFGRNQPLLELMTTWIRENINTLNIKMVLCTGDLVEQNEKINPNGISSNQSSKAQWESVSHAFGRLDGLVPYITACGNHDYGYVNIENRKSNFMNYFPVDKNFKNQEILREVGLNAENVPTLENAVFEFESPQGRKFLFVSLEFAPRDTIVEWAKEVTSMEKYKDHTVALLTHSYLNPKNEHIVKEHYKIEDCNYGAALFDKLVKPSKNIQMVFAGHIGRPNDPKSHVAFRTDRNAGNKKVQQLVFNAQALGGGWMGNGGDGWLRILEFLPDNKTVKVKTFSPLFGISPTTQKYAWRSESYDEFSFELD</sequence>